<dbReference type="CDD" id="cd00082">
    <property type="entry name" value="HisKA"/>
    <property type="match status" value="1"/>
</dbReference>
<feature type="domain" description="HAMP" evidence="12">
    <location>
        <begin position="161"/>
        <end position="213"/>
    </location>
</feature>
<evidence type="ECO:0000256" key="10">
    <source>
        <dbReference type="ARBA" id="ARBA00023136"/>
    </source>
</evidence>
<protein>
    <recommendedName>
        <fullName evidence="3">histidine kinase</fullName>
        <ecNumber evidence="3">2.7.13.3</ecNumber>
    </recommendedName>
</protein>
<dbReference type="InterPro" id="IPR003661">
    <property type="entry name" value="HisK_dim/P_dom"/>
</dbReference>
<evidence type="ECO:0000313" key="14">
    <source>
        <dbReference type="Proteomes" id="UP000199477"/>
    </source>
</evidence>
<dbReference type="SUPFAM" id="SSF47384">
    <property type="entry name" value="Homodimeric domain of signal transducing histidine kinase"/>
    <property type="match status" value="1"/>
</dbReference>
<dbReference type="GO" id="GO:0000155">
    <property type="term" value="F:phosphorelay sensor kinase activity"/>
    <property type="evidence" value="ECO:0007669"/>
    <property type="project" value="InterPro"/>
</dbReference>
<dbReference type="InterPro" id="IPR050428">
    <property type="entry name" value="TCS_sensor_his_kinase"/>
</dbReference>
<dbReference type="InterPro" id="IPR036097">
    <property type="entry name" value="HisK_dim/P_sf"/>
</dbReference>
<evidence type="ECO:0000259" key="11">
    <source>
        <dbReference type="PROSITE" id="PS50109"/>
    </source>
</evidence>
<dbReference type="InterPro" id="IPR003594">
    <property type="entry name" value="HATPase_dom"/>
</dbReference>
<dbReference type="RefSeq" id="WP_051548367.1">
    <property type="nucleotide sequence ID" value="NZ_FONH01000005.1"/>
</dbReference>
<dbReference type="Proteomes" id="UP000199477">
    <property type="component" value="Unassembled WGS sequence"/>
</dbReference>
<accession>A0A1I2F090</accession>
<keyword evidence="10" id="KW-0472">Membrane</keyword>
<dbReference type="GO" id="GO:0005886">
    <property type="term" value="C:plasma membrane"/>
    <property type="evidence" value="ECO:0007669"/>
    <property type="project" value="TreeGrafter"/>
</dbReference>
<keyword evidence="5" id="KW-0808">Transferase</keyword>
<evidence type="ECO:0000256" key="1">
    <source>
        <dbReference type="ARBA" id="ARBA00000085"/>
    </source>
</evidence>
<dbReference type="InterPro" id="IPR036890">
    <property type="entry name" value="HATPase_C_sf"/>
</dbReference>
<keyword evidence="7 13" id="KW-0418">Kinase</keyword>
<evidence type="ECO:0000313" key="13">
    <source>
        <dbReference type="EMBL" id="SFE98383.1"/>
    </source>
</evidence>
<dbReference type="STRING" id="500610.SAMN02799615_02168"/>
<keyword evidence="6" id="KW-0812">Transmembrane</keyword>
<evidence type="ECO:0000256" key="7">
    <source>
        <dbReference type="ARBA" id="ARBA00022777"/>
    </source>
</evidence>
<dbReference type="SUPFAM" id="SSF55874">
    <property type="entry name" value="ATPase domain of HSP90 chaperone/DNA topoisomerase II/histidine kinase"/>
    <property type="match status" value="1"/>
</dbReference>
<dbReference type="Pfam" id="PF02518">
    <property type="entry name" value="HATPase_c"/>
    <property type="match status" value="1"/>
</dbReference>
<feature type="domain" description="Histidine kinase" evidence="11">
    <location>
        <begin position="221"/>
        <end position="434"/>
    </location>
</feature>
<dbReference type="InterPro" id="IPR003660">
    <property type="entry name" value="HAMP_dom"/>
</dbReference>
<gene>
    <name evidence="13" type="ORF">SAMN02799615_02168</name>
</gene>
<comment type="catalytic activity">
    <reaction evidence="1">
        <text>ATP + protein L-histidine = ADP + protein N-phospho-L-histidine.</text>
        <dbReference type="EC" id="2.7.13.3"/>
    </reaction>
</comment>
<evidence type="ECO:0000256" key="2">
    <source>
        <dbReference type="ARBA" id="ARBA00004370"/>
    </source>
</evidence>
<dbReference type="AlphaFoldDB" id="A0A1I2F090"/>
<evidence type="ECO:0000256" key="6">
    <source>
        <dbReference type="ARBA" id="ARBA00022692"/>
    </source>
</evidence>
<dbReference type="Pfam" id="PF00512">
    <property type="entry name" value="HisKA"/>
    <property type="match status" value="1"/>
</dbReference>
<dbReference type="PROSITE" id="PS50885">
    <property type="entry name" value="HAMP"/>
    <property type="match status" value="1"/>
</dbReference>
<dbReference type="InterPro" id="IPR013727">
    <property type="entry name" value="2CSK_N"/>
</dbReference>
<evidence type="ECO:0000256" key="9">
    <source>
        <dbReference type="ARBA" id="ARBA00023012"/>
    </source>
</evidence>
<keyword evidence="14" id="KW-1185">Reference proteome</keyword>
<dbReference type="EC" id="2.7.13.3" evidence="3"/>
<reference evidence="14" key="1">
    <citation type="submission" date="2016-10" db="EMBL/GenBank/DDBJ databases">
        <authorList>
            <person name="Varghese N."/>
            <person name="Submissions S."/>
        </authorList>
    </citation>
    <scope>NUCLEOTIDE SEQUENCE [LARGE SCALE GENOMIC DNA]</scope>
    <source>
        <strain evidence="14">UNC178MFTsu3.1</strain>
    </source>
</reference>
<comment type="subcellular location">
    <subcellularLocation>
        <location evidence="2">Membrane</location>
    </subcellularLocation>
</comment>
<evidence type="ECO:0000256" key="3">
    <source>
        <dbReference type="ARBA" id="ARBA00012438"/>
    </source>
</evidence>
<dbReference type="Pfam" id="PF08521">
    <property type="entry name" value="2CSK_N"/>
    <property type="match status" value="1"/>
</dbReference>
<keyword evidence="4" id="KW-0597">Phosphoprotein</keyword>
<keyword evidence="9" id="KW-0902">Two-component regulatory system</keyword>
<dbReference type="SMART" id="SM00387">
    <property type="entry name" value="HATPase_c"/>
    <property type="match status" value="1"/>
</dbReference>
<proteinExistence type="predicted"/>
<dbReference type="Gene3D" id="3.30.565.10">
    <property type="entry name" value="Histidine kinase-like ATPase, C-terminal domain"/>
    <property type="match status" value="1"/>
</dbReference>
<dbReference type="InterPro" id="IPR005467">
    <property type="entry name" value="His_kinase_dom"/>
</dbReference>
<dbReference type="PRINTS" id="PR00344">
    <property type="entry name" value="BCTRLSENSOR"/>
</dbReference>
<dbReference type="PROSITE" id="PS50109">
    <property type="entry name" value="HIS_KIN"/>
    <property type="match status" value="1"/>
</dbReference>
<evidence type="ECO:0000256" key="8">
    <source>
        <dbReference type="ARBA" id="ARBA00022989"/>
    </source>
</evidence>
<dbReference type="EMBL" id="FONH01000005">
    <property type="protein sequence ID" value="SFE98383.1"/>
    <property type="molecule type" value="Genomic_DNA"/>
</dbReference>
<dbReference type="InterPro" id="IPR004358">
    <property type="entry name" value="Sig_transdc_His_kin-like_C"/>
</dbReference>
<dbReference type="SMART" id="SM00388">
    <property type="entry name" value="HisKA"/>
    <property type="match status" value="1"/>
</dbReference>
<evidence type="ECO:0000256" key="4">
    <source>
        <dbReference type="ARBA" id="ARBA00022553"/>
    </source>
</evidence>
<keyword evidence="8" id="KW-1133">Transmembrane helix</keyword>
<dbReference type="PANTHER" id="PTHR45436:SF1">
    <property type="entry name" value="SENSOR PROTEIN QSEC"/>
    <property type="match status" value="1"/>
</dbReference>
<evidence type="ECO:0000259" key="12">
    <source>
        <dbReference type="PROSITE" id="PS50885"/>
    </source>
</evidence>
<dbReference type="PANTHER" id="PTHR45436">
    <property type="entry name" value="SENSOR HISTIDINE KINASE YKOH"/>
    <property type="match status" value="1"/>
</dbReference>
<evidence type="ECO:0000256" key="5">
    <source>
        <dbReference type="ARBA" id="ARBA00022679"/>
    </source>
</evidence>
<organism evidence="13 14">
    <name type="scientific">Dyella marensis</name>
    <dbReference type="NCBI Taxonomy" id="500610"/>
    <lineage>
        <taxon>Bacteria</taxon>
        <taxon>Pseudomonadati</taxon>
        <taxon>Pseudomonadota</taxon>
        <taxon>Gammaproteobacteria</taxon>
        <taxon>Lysobacterales</taxon>
        <taxon>Rhodanobacteraceae</taxon>
        <taxon>Dyella</taxon>
    </lineage>
</organism>
<sequence>MLVIGVVVDHHSIVTPIYASFDRSLSRAVLAIAAQIHRQPGGQFDIMLPDHPPPPLRALPQERFFYRVSNEQGSTYAGSEDLPIVPAEQNDEFAYADATYQGLRLRLLSYRVVEGGEPLVITVGETPHRRDQAVQRMDLSFGVNDSIQMLLVFGIALLGISVALRPLQRLRDQIADRPSHNLTPLPTDNVPGEVLPLVESLNALLATVRDSALSQQHFLANAAHQLRTPLTGVKAQLEVLARDTAGTPLHERIALLHGGIDRLAHTANQLLALARAEPSAHGSSRFLPVDLPKLITQVVSASLDRALAHDIDLGADCQPARVAGVFWVLHELLLNLVDNAIRHTPAGGHITLRCGVEGGRPFLEVDDTGSGIAPAEREKVKERFYRGANSDGDSCGLGLAIVEESARAHGASFSILDGRCGRGARMRIDFPARAADAGRPTPGS</sequence>
<dbReference type="Gene3D" id="1.10.287.130">
    <property type="match status" value="1"/>
</dbReference>
<name>A0A1I2F090_9GAMM</name>